<dbReference type="EMBL" id="LAVA02000016">
    <property type="protein sequence ID" value="OIJ68440.1"/>
    <property type="molecule type" value="Genomic_DNA"/>
</dbReference>
<dbReference type="Proteomes" id="UP000034196">
    <property type="component" value="Unassembled WGS sequence"/>
</dbReference>
<name>A0A1J4P1G0_9ACTN</name>
<dbReference type="Gene3D" id="3.40.50.720">
    <property type="entry name" value="NAD(P)-binding Rossmann-like Domain"/>
    <property type="match status" value="1"/>
</dbReference>
<comment type="caution">
    <text evidence="1">The sequence shown here is derived from an EMBL/GenBank/DDBJ whole genome shotgun (WGS) entry which is preliminary data.</text>
</comment>
<dbReference type="OrthoDB" id="9775296at2"/>
<dbReference type="STRING" id="1428628.WN71_008465"/>
<gene>
    <name evidence="1" type="ORF">WN71_008465</name>
</gene>
<sequence length="60" mass="6316">MTVIAPGVMDTPFWDERGGTPEAAPAMTAEKIADTIVYAVNQPAGVDINQITMRPTGQLG</sequence>
<organism evidence="1 2">
    <name type="scientific">Streptomyces mangrovisoli</name>
    <dbReference type="NCBI Taxonomy" id="1428628"/>
    <lineage>
        <taxon>Bacteria</taxon>
        <taxon>Bacillati</taxon>
        <taxon>Actinomycetota</taxon>
        <taxon>Actinomycetes</taxon>
        <taxon>Kitasatosporales</taxon>
        <taxon>Streptomycetaceae</taxon>
        <taxon>Streptomyces</taxon>
    </lineage>
</organism>
<keyword evidence="2" id="KW-1185">Reference proteome</keyword>
<dbReference type="InterPro" id="IPR036291">
    <property type="entry name" value="NAD(P)-bd_dom_sf"/>
</dbReference>
<evidence type="ECO:0000313" key="2">
    <source>
        <dbReference type="Proteomes" id="UP000034196"/>
    </source>
</evidence>
<protein>
    <recommendedName>
        <fullName evidence="3">Short-chain dehydrogenase</fullName>
    </recommendedName>
</protein>
<evidence type="ECO:0008006" key="3">
    <source>
        <dbReference type="Google" id="ProtNLM"/>
    </source>
</evidence>
<proteinExistence type="predicted"/>
<dbReference type="AlphaFoldDB" id="A0A1J4P1G0"/>
<reference evidence="1" key="1">
    <citation type="submission" date="2016-10" db="EMBL/GenBank/DDBJ databases">
        <title>Genome sequence of Streptomyces mangrovisoli MUSC 149.</title>
        <authorList>
            <person name="Lee L.-H."/>
            <person name="Ser H.-L."/>
        </authorList>
    </citation>
    <scope>NUCLEOTIDE SEQUENCE [LARGE SCALE GENOMIC DNA]</scope>
    <source>
        <strain evidence="1">MUSC 149</strain>
    </source>
</reference>
<dbReference type="RefSeq" id="WP_071369808.1">
    <property type="nucleotide sequence ID" value="NZ_LAVA02000016.1"/>
</dbReference>
<evidence type="ECO:0000313" key="1">
    <source>
        <dbReference type="EMBL" id="OIJ68440.1"/>
    </source>
</evidence>
<accession>A0A1J4P1G0</accession>
<dbReference type="SUPFAM" id="SSF51735">
    <property type="entry name" value="NAD(P)-binding Rossmann-fold domains"/>
    <property type="match status" value="1"/>
</dbReference>